<dbReference type="PANTHER" id="PTHR33744:SF1">
    <property type="entry name" value="DNA-BINDING TRANSCRIPTIONAL ACTIVATOR ADER"/>
    <property type="match status" value="1"/>
</dbReference>
<protein>
    <recommendedName>
        <fullName evidence="1">PucR C-terminal helix-turn-helix domain-containing protein</fullName>
    </recommendedName>
</protein>
<dbReference type="InterPro" id="IPR042070">
    <property type="entry name" value="PucR_C-HTH_sf"/>
</dbReference>
<comment type="caution">
    <text evidence="2">The sequence shown here is derived from an EMBL/GenBank/DDBJ whole genome shotgun (WGS) entry which is preliminary data.</text>
</comment>
<feature type="domain" description="PucR C-terminal helix-turn-helix" evidence="1">
    <location>
        <begin position="29"/>
        <end position="84"/>
    </location>
</feature>
<dbReference type="Pfam" id="PF13556">
    <property type="entry name" value="HTH_30"/>
    <property type="match status" value="1"/>
</dbReference>
<organism evidence="2">
    <name type="scientific">bioreactor metagenome</name>
    <dbReference type="NCBI Taxonomy" id="1076179"/>
    <lineage>
        <taxon>unclassified sequences</taxon>
        <taxon>metagenomes</taxon>
        <taxon>ecological metagenomes</taxon>
    </lineage>
</organism>
<sequence>MKNPEVLRELEGEFLGPLREYDAKNGTDLISTLRCYLENDASVQLLSSLTGVHRNTINYKIKQIRRILGRELTEEHKLKLLLAFYMQDLLK</sequence>
<evidence type="ECO:0000259" key="1">
    <source>
        <dbReference type="Pfam" id="PF13556"/>
    </source>
</evidence>
<dbReference type="PANTHER" id="PTHR33744">
    <property type="entry name" value="CARBOHYDRATE DIACID REGULATOR"/>
    <property type="match status" value="1"/>
</dbReference>
<dbReference type="EMBL" id="VSSQ01133386">
    <property type="protein sequence ID" value="MPN59404.1"/>
    <property type="molecule type" value="Genomic_DNA"/>
</dbReference>
<evidence type="ECO:0000313" key="2">
    <source>
        <dbReference type="EMBL" id="MPN59404.1"/>
    </source>
</evidence>
<dbReference type="InterPro" id="IPR025736">
    <property type="entry name" value="PucR_C-HTH_dom"/>
</dbReference>
<dbReference type="InterPro" id="IPR051448">
    <property type="entry name" value="CdaR-like_regulators"/>
</dbReference>
<name>A0A645JGC7_9ZZZZ</name>
<gene>
    <name evidence="2" type="ORF">SDC9_207125</name>
</gene>
<dbReference type="Gene3D" id="1.10.10.2840">
    <property type="entry name" value="PucR C-terminal helix-turn-helix domain"/>
    <property type="match status" value="1"/>
</dbReference>
<accession>A0A645JGC7</accession>
<dbReference type="AlphaFoldDB" id="A0A645JGC7"/>
<proteinExistence type="predicted"/>
<reference evidence="2" key="1">
    <citation type="submission" date="2019-08" db="EMBL/GenBank/DDBJ databases">
        <authorList>
            <person name="Kucharzyk K."/>
            <person name="Murdoch R.W."/>
            <person name="Higgins S."/>
            <person name="Loffler F."/>
        </authorList>
    </citation>
    <scope>NUCLEOTIDE SEQUENCE</scope>
</reference>